<dbReference type="InterPro" id="IPR005475">
    <property type="entry name" value="Transketolase-like_Pyr-bd"/>
</dbReference>
<dbReference type="Gene3D" id="3.40.50.920">
    <property type="match status" value="1"/>
</dbReference>
<name>A0A2P8IHP6_SACCR</name>
<dbReference type="RefSeq" id="WP_106613370.1">
    <property type="nucleotide sequence ID" value="NZ_PYAX01000001.1"/>
</dbReference>
<keyword evidence="3" id="KW-1185">Reference proteome</keyword>
<organism evidence="2 3">
    <name type="scientific">Saccharothrix carnea</name>
    <dbReference type="NCBI Taxonomy" id="1280637"/>
    <lineage>
        <taxon>Bacteria</taxon>
        <taxon>Bacillati</taxon>
        <taxon>Actinomycetota</taxon>
        <taxon>Actinomycetes</taxon>
        <taxon>Pseudonocardiales</taxon>
        <taxon>Pseudonocardiaceae</taxon>
        <taxon>Saccharothrix</taxon>
    </lineage>
</organism>
<dbReference type="OrthoDB" id="8732661at2"/>
<dbReference type="Proteomes" id="UP000241118">
    <property type="component" value="Unassembled WGS sequence"/>
</dbReference>
<dbReference type="AlphaFoldDB" id="A0A2P8IHP6"/>
<dbReference type="InterPro" id="IPR009014">
    <property type="entry name" value="Transketo_C/PFOR_II"/>
</dbReference>
<accession>A0A2P8IHP6</accession>
<proteinExistence type="predicted"/>
<dbReference type="GO" id="GO:0000287">
    <property type="term" value="F:magnesium ion binding"/>
    <property type="evidence" value="ECO:0007669"/>
    <property type="project" value="UniProtKB-ARBA"/>
</dbReference>
<dbReference type="CDD" id="cd07033">
    <property type="entry name" value="TPP_PYR_DXS_TK_like"/>
    <property type="match status" value="1"/>
</dbReference>
<protein>
    <submittedName>
        <fullName evidence="2">Transketolase</fullName>
    </submittedName>
</protein>
<dbReference type="PANTHER" id="PTHR43825:SF1">
    <property type="entry name" value="TRANSKETOLASE-LIKE PYRIMIDINE-BINDING DOMAIN-CONTAINING PROTEIN"/>
    <property type="match status" value="1"/>
</dbReference>
<evidence type="ECO:0000313" key="2">
    <source>
        <dbReference type="EMBL" id="PSL57973.1"/>
    </source>
</evidence>
<dbReference type="InterPro" id="IPR051157">
    <property type="entry name" value="PDH/Transketolase"/>
</dbReference>
<dbReference type="SMART" id="SM00861">
    <property type="entry name" value="Transket_pyr"/>
    <property type="match status" value="1"/>
</dbReference>
<dbReference type="EMBL" id="PYAX01000001">
    <property type="protein sequence ID" value="PSL57973.1"/>
    <property type="molecule type" value="Genomic_DNA"/>
</dbReference>
<dbReference type="Pfam" id="PF02779">
    <property type="entry name" value="Transket_pyr"/>
    <property type="match status" value="1"/>
</dbReference>
<reference evidence="2 3" key="1">
    <citation type="submission" date="2018-03" db="EMBL/GenBank/DDBJ databases">
        <title>Genomic Encyclopedia of Type Strains, Phase III (KMG-III): the genomes of soil and plant-associated and newly described type strains.</title>
        <authorList>
            <person name="Whitman W."/>
        </authorList>
    </citation>
    <scope>NUCLEOTIDE SEQUENCE [LARGE SCALE GENOMIC DNA]</scope>
    <source>
        <strain evidence="2 3">CGMCC 4.7097</strain>
    </source>
</reference>
<comment type="caution">
    <text evidence="2">The sequence shown here is derived from an EMBL/GenBank/DDBJ whole genome shotgun (WGS) entry which is preliminary data.</text>
</comment>
<dbReference type="PANTHER" id="PTHR43825">
    <property type="entry name" value="PYRUVATE DEHYDROGENASE E1 COMPONENT"/>
    <property type="match status" value="1"/>
</dbReference>
<dbReference type="InterPro" id="IPR029061">
    <property type="entry name" value="THDP-binding"/>
</dbReference>
<evidence type="ECO:0000259" key="1">
    <source>
        <dbReference type="SMART" id="SM00861"/>
    </source>
</evidence>
<dbReference type="SUPFAM" id="SSF52922">
    <property type="entry name" value="TK C-terminal domain-like"/>
    <property type="match status" value="1"/>
</dbReference>
<gene>
    <name evidence="2" type="ORF">B0I31_101187</name>
</gene>
<dbReference type="SUPFAM" id="SSF52518">
    <property type="entry name" value="Thiamin diphosphate-binding fold (THDP-binding)"/>
    <property type="match status" value="1"/>
</dbReference>
<sequence length="299" mass="32399">MTSMRQVFVDTVEDVMRHDPRVAVVLAEISRDAFAPHERVINVGIREQAMVGVGAGLALSGLRPVVHTYAPFLVERPFEQIKLDFGHQDLGGVLVSIGGSYDDPVWGRTHQAPGDVALFGTLPGWTVRVPGHPAEVGPMVRDALARDDRIYLRLSLRENSAPHPVVEGFTEVRRGRQGVVVAVGPMLDTVLEATRDADVTVLYATTVRPFDAAGLLAAVRRVERADVLLVEPYLEGTSAHLATEALADVPHRLRSLGVRRDTELRAYGTAEDHDSAHDLDVLGIAAAVRRMFGHPAAAA</sequence>
<feature type="domain" description="Transketolase-like pyrimidine-binding" evidence="1">
    <location>
        <begin position="2"/>
        <end position="158"/>
    </location>
</feature>
<dbReference type="Gene3D" id="3.40.50.970">
    <property type="match status" value="1"/>
</dbReference>
<evidence type="ECO:0000313" key="3">
    <source>
        <dbReference type="Proteomes" id="UP000241118"/>
    </source>
</evidence>